<dbReference type="EMBL" id="CACRTZ010000006">
    <property type="protein sequence ID" value="VYU08299.1"/>
    <property type="molecule type" value="Genomic_DNA"/>
</dbReference>
<feature type="domain" description="Fimbrial-type adhesion" evidence="5">
    <location>
        <begin position="182"/>
        <end position="331"/>
    </location>
</feature>
<keyword evidence="3" id="KW-0281">Fimbrium</keyword>
<dbReference type="InterPro" id="IPR000259">
    <property type="entry name" value="Adhesion_dom_fimbrial"/>
</dbReference>
<dbReference type="InterPro" id="IPR036937">
    <property type="entry name" value="Adhesion_dom_fimbrial_sf"/>
</dbReference>
<evidence type="ECO:0000256" key="3">
    <source>
        <dbReference type="ARBA" id="ARBA00023263"/>
    </source>
</evidence>
<dbReference type="InterPro" id="IPR008966">
    <property type="entry name" value="Adhesion_dom_sf"/>
</dbReference>
<dbReference type="InterPro" id="IPR050263">
    <property type="entry name" value="Bact_Fimbrial_Adh_Pro"/>
</dbReference>
<dbReference type="AlphaFoldDB" id="A0A6N3BZV8"/>
<dbReference type="Pfam" id="PF00419">
    <property type="entry name" value="Fimbrial"/>
    <property type="match status" value="1"/>
</dbReference>
<evidence type="ECO:0000256" key="2">
    <source>
        <dbReference type="ARBA" id="ARBA00006671"/>
    </source>
</evidence>
<feature type="chain" id="PRO_5027011300" evidence="4">
    <location>
        <begin position="26"/>
        <end position="331"/>
    </location>
</feature>
<sequence length="331" mass="35677">MEWRSFIRLMACLCTILFMPKMALAFSCDTSSGSATIAAASVPYTIDATSTASSAWTTACSGTSPGGQQDAMRINSITLNPVFSNAGYDIEVSTGGTWRTRPNARYACLWPSSNTNYNCTPTVGSGTKHNMRYVSVRLKRTSAATFATIASGTTIATIDIWQRSNGTWSNTGGWASVRLTIKLSGDLKSVVPTCDVKDYDSAVTLPAVKSADLKAIGSGRYTAVKKPFTFAMECEYSPKVNITFTGTTMPGTNDEVLANTLPGNENVGLQLEYVNAYNGDKTVVKAGTEMNLLSVADTNETLNFNAWYYYKGGSVYGGKIRAQSEFTFDYD</sequence>
<dbReference type="SUPFAM" id="SSF49401">
    <property type="entry name" value="Bacterial adhesins"/>
    <property type="match status" value="1"/>
</dbReference>
<gene>
    <name evidence="6" type="ORF">EMLFYP7_01356</name>
</gene>
<evidence type="ECO:0000259" key="5">
    <source>
        <dbReference type="Pfam" id="PF00419"/>
    </source>
</evidence>
<reference evidence="6" key="1">
    <citation type="submission" date="2019-11" db="EMBL/GenBank/DDBJ databases">
        <authorList>
            <person name="Feng L."/>
        </authorList>
    </citation>
    <scope>NUCLEOTIDE SEQUENCE</scope>
    <source>
        <strain evidence="6">EMassiliensisLFYP7</strain>
    </source>
</reference>
<dbReference type="PANTHER" id="PTHR33420:SF14">
    <property type="entry name" value="TYPE 1 FIMBRIN D-MANNOSE SPECIFIC ADHESIN"/>
    <property type="match status" value="1"/>
</dbReference>
<dbReference type="Gene3D" id="2.60.40.1090">
    <property type="entry name" value="Fimbrial-type adhesion domain"/>
    <property type="match status" value="1"/>
</dbReference>
<dbReference type="GO" id="GO:0043709">
    <property type="term" value="P:cell adhesion involved in single-species biofilm formation"/>
    <property type="evidence" value="ECO:0007669"/>
    <property type="project" value="TreeGrafter"/>
</dbReference>
<keyword evidence="4" id="KW-0732">Signal</keyword>
<dbReference type="RefSeq" id="WP_156565505.1">
    <property type="nucleotide sequence ID" value="NZ_CACRTZ010000006.1"/>
</dbReference>
<organism evidence="6">
    <name type="scientific">Phytobacter massiliensis</name>
    <dbReference type="NCBI Taxonomy" id="1485952"/>
    <lineage>
        <taxon>Bacteria</taxon>
        <taxon>Pseudomonadati</taxon>
        <taxon>Pseudomonadota</taxon>
        <taxon>Gammaproteobacteria</taxon>
        <taxon>Enterobacterales</taxon>
        <taxon>Enterobacteriaceae</taxon>
        <taxon>Phytobacter</taxon>
    </lineage>
</organism>
<protein>
    <submittedName>
        <fullName evidence="6">Fimbrial protein</fullName>
    </submittedName>
</protein>
<evidence type="ECO:0000256" key="4">
    <source>
        <dbReference type="SAM" id="SignalP"/>
    </source>
</evidence>
<evidence type="ECO:0000313" key="6">
    <source>
        <dbReference type="EMBL" id="VYU08299.1"/>
    </source>
</evidence>
<feature type="signal peptide" evidence="4">
    <location>
        <begin position="1"/>
        <end position="25"/>
    </location>
</feature>
<evidence type="ECO:0000256" key="1">
    <source>
        <dbReference type="ARBA" id="ARBA00004561"/>
    </source>
</evidence>
<comment type="similarity">
    <text evidence="2">Belongs to the fimbrial protein family.</text>
</comment>
<dbReference type="PANTHER" id="PTHR33420">
    <property type="entry name" value="FIMBRIAL SUBUNIT ELFA-RELATED"/>
    <property type="match status" value="1"/>
</dbReference>
<proteinExistence type="inferred from homology"/>
<name>A0A6N3BZV8_9ENTR</name>
<accession>A0A6N3BZV8</accession>
<dbReference type="GO" id="GO:0009289">
    <property type="term" value="C:pilus"/>
    <property type="evidence" value="ECO:0007669"/>
    <property type="project" value="UniProtKB-SubCell"/>
</dbReference>
<comment type="subcellular location">
    <subcellularLocation>
        <location evidence="1">Fimbrium</location>
    </subcellularLocation>
</comment>